<proteinExistence type="predicted"/>
<organism evidence="2 3">
    <name type="scientific">Methanobacterium bryantii</name>
    <dbReference type="NCBI Taxonomy" id="2161"/>
    <lineage>
        <taxon>Archaea</taxon>
        <taxon>Methanobacteriati</taxon>
        <taxon>Methanobacteriota</taxon>
        <taxon>Methanomada group</taxon>
        <taxon>Methanobacteria</taxon>
        <taxon>Methanobacteriales</taxon>
        <taxon>Methanobacteriaceae</taxon>
        <taxon>Methanobacterium</taxon>
    </lineage>
</organism>
<evidence type="ECO:0000259" key="1">
    <source>
        <dbReference type="PROSITE" id="PS50987"/>
    </source>
</evidence>
<dbReference type="InterPro" id="IPR001845">
    <property type="entry name" value="HTH_ArsR_DNA-bd_dom"/>
</dbReference>
<dbReference type="InterPro" id="IPR036390">
    <property type="entry name" value="WH_DNA-bd_sf"/>
</dbReference>
<sequence>MDKKSNLNPSQEFLLNSSDEIVSILKTIAHPNRFKILILLLEGHLTFQTLLEETDLKKSALANHLNDLKDKFLVEKVQHGTYIITEDGKNYVKSIETTYKENMAMKRKVKERKQRMELAKSFLERNKD</sequence>
<name>A0A2A2H9S3_METBR</name>
<dbReference type="OrthoDB" id="134936at2157"/>
<comment type="caution">
    <text evidence="2">The sequence shown here is derived from an EMBL/GenBank/DDBJ whole genome shotgun (WGS) entry which is preliminary data.</text>
</comment>
<dbReference type="Gene3D" id="1.10.10.10">
    <property type="entry name" value="Winged helix-like DNA-binding domain superfamily/Winged helix DNA-binding domain"/>
    <property type="match status" value="1"/>
</dbReference>
<dbReference type="EMBL" id="LMVM01000001">
    <property type="protein sequence ID" value="PAV06003.1"/>
    <property type="molecule type" value="Genomic_DNA"/>
</dbReference>
<dbReference type="AlphaFoldDB" id="A0A2A2H9S3"/>
<dbReference type="InterPro" id="IPR036388">
    <property type="entry name" value="WH-like_DNA-bd_sf"/>
</dbReference>
<dbReference type="GO" id="GO:0003700">
    <property type="term" value="F:DNA-binding transcription factor activity"/>
    <property type="evidence" value="ECO:0007669"/>
    <property type="project" value="InterPro"/>
</dbReference>
<dbReference type="Pfam" id="PF01022">
    <property type="entry name" value="HTH_5"/>
    <property type="match status" value="1"/>
</dbReference>
<gene>
    <name evidence="2" type="ORF">ASJ80_14250</name>
</gene>
<keyword evidence="3" id="KW-1185">Reference proteome</keyword>
<dbReference type="SUPFAM" id="SSF46785">
    <property type="entry name" value="Winged helix' DNA-binding domain"/>
    <property type="match status" value="1"/>
</dbReference>
<dbReference type="SMART" id="SM00418">
    <property type="entry name" value="HTH_ARSR"/>
    <property type="match status" value="1"/>
</dbReference>
<dbReference type="RefSeq" id="WP_069583454.1">
    <property type="nucleotide sequence ID" value="NZ_LMVM01000001.1"/>
</dbReference>
<reference evidence="2 3" key="1">
    <citation type="journal article" date="2017" name="BMC Genomics">
        <title>Genomic analysis of methanogenic archaea reveals a shift towards energy conservation.</title>
        <authorList>
            <person name="Gilmore S.P."/>
            <person name="Henske J.K."/>
            <person name="Sexton J.A."/>
            <person name="Solomon K.V."/>
            <person name="Seppala S."/>
            <person name="Yoo J.I."/>
            <person name="Huyett L.M."/>
            <person name="Pressman A."/>
            <person name="Cogan J.Z."/>
            <person name="Kivenson V."/>
            <person name="Peng X."/>
            <person name="Tan Y."/>
            <person name="Valentine D.L."/>
            <person name="O'Malley M.A."/>
        </authorList>
    </citation>
    <scope>NUCLEOTIDE SEQUENCE [LARGE SCALE GENOMIC DNA]</scope>
    <source>
        <strain evidence="2 3">M.o.H.</strain>
    </source>
</reference>
<feature type="domain" description="HTH arsR-type" evidence="1">
    <location>
        <begin position="15"/>
        <end position="107"/>
    </location>
</feature>
<dbReference type="Proteomes" id="UP000217784">
    <property type="component" value="Unassembled WGS sequence"/>
</dbReference>
<accession>A0A2A2H9S3</accession>
<dbReference type="PROSITE" id="PS50987">
    <property type="entry name" value="HTH_ARSR_2"/>
    <property type="match status" value="1"/>
</dbReference>
<dbReference type="InterPro" id="IPR011991">
    <property type="entry name" value="ArsR-like_HTH"/>
</dbReference>
<evidence type="ECO:0000313" key="3">
    <source>
        <dbReference type="Proteomes" id="UP000217784"/>
    </source>
</evidence>
<evidence type="ECO:0000313" key="2">
    <source>
        <dbReference type="EMBL" id="PAV06003.1"/>
    </source>
</evidence>
<protein>
    <recommendedName>
        <fullName evidence="1">HTH arsR-type domain-containing protein</fullName>
    </recommendedName>
</protein>
<dbReference type="CDD" id="cd00090">
    <property type="entry name" value="HTH_ARSR"/>
    <property type="match status" value="1"/>
</dbReference>